<feature type="transmembrane region" description="Helical" evidence="2">
    <location>
        <begin position="12"/>
        <end position="31"/>
    </location>
</feature>
<keyword evidence="2" id="KW-1133">Transmembrane helix</keyword>
<feature type="region of interest" description="Disordered" evidence="1">
    <location>
        <begin position="148"/>
        <end position="197"/>
    </location>
</feature>
<name>A0A382JXX8_9ZZZZ</name>
<keyword evidence="2" id="KW-0472">Membrane</keyword>
<evidence type="ECO:0000313" key="3">
    <source>
        <dbReference type="EMBL" id="SVC16566.1"/>
    </source>
</evidence>
<dbReference type="EMBL" id="UINC01076935">
    <property type="protein sequence ID" value="SVC16566.1"/>
    <property type="molecule type" value="Genomic_DNA"/>
</dbReference>
<keyword evidence="2" id="KW-0812">Transmembrane</keyword>
<feature type="transmembrane region" description="Helical" evidence="2">
    <location>
        <begin position="38"/>
        <end position="58"/>
    </location>
</feature>
<sequence>MFWNEITVDTMIMVYVGGLFALIIVCLYALIQSKANKLYTFIIIPLALIMASMTWQGIKLLQGMPVYGLPMNEKIEVLYVEDNKPWIFVLLREEHGPVLYKIDWTEANKKKMQELKRLIGGSFAQGKFKKEGNKGETTDSFIFTPMENMTEPERKDPEENSGVTFSNHSPTATYPADRPNLNGSVGGSGVSYVPTEENNDDDFMRIIEERRDIRESIEDGVSFTRNPEIDNQGWSTLLLFTEQEVREPFIGPLNEGEE</sequence>
<evidence type="ECO:0000256" key="2">
    <source>
        <dbReference type="SAM" id="Phobius"/>
    </source>
</evidence>
<organism evidence="3">
    <name type="scientific">marine metagenome</name>
    <dbReference type="NCBI Taxonomy" id="408172"/>
    <lineage>
        <taxon>unclassified sequences</taxon>
        <taxon>metagenomes</taxon>
        <taxon>ecological metagenomes</taxon>
    </lineage>
</organism>
<evidence type="ECO:0000256" key="1">
    <source>
        <dbReference type="SAM" id="MobiDB-lite"/>
    </source>
</evidence>
<reference evidence="3" key="1">
    <citation type="submission" date="2018-05" db="EMBL/GenBank/DDBJ databases">
        <authorList>
            <person name="Lanie J.A."/>
            <person name="Ng W.-L."/>
            <person name="Kazmierczak K.M."/>
            <person name="Andrzejewski T.M."/>
            <person name="Davidsen T.M."/>
            <person name="Wayne K.J."/>
            <person name="Tettelin H."/>
            <person name="Glass J.I."/>
            <person name="Rusch D."/>
            <person name="Podicherti R."/>
            <person name="Tsui H.-C.T."/>
            <person name="Winkler M.E."/>
        </authorList>
    </citation>
    <scope>NUCLEOTIDE SEQUENCE</scope>
</reference>
<dbReference type="AlphaFoldDB" id="A0A382JXX8"/>
<accession>A0A382JXX8</accession>
<feature type="compositionally biased region" description="Polar residues" evidence="1">
    <location>
        <begin position="161"/>
        <end position="172"/>
    </location>
</feature>
<protein>
    <submittedName>
        <fullName evidence="3">Uncharacterized protein</fullName>
    </submittedName>
</protein>
<gene>
    <name evidence="3" type="ORF">METZ01_LOCUS269420</name>
</gene>
<proteinExistence type="predicted"/>